<evidence type="ECO:0008006" key="4">
    <source>
        <dbReference type="Google" id="ProtNLM"/>
    </source>
</evidence>
<evidence type="ECO:0000256" key="1">
    <source>
        <dbReference type="SAM" id="MobiDB-lite"/>
    </source>
</evidence>
<dbReference type="OrthoDB" id="7376174at2"/>
<dbReference type="EMBL" id="BANX01000003">
    <property type="protein sequence ID" value="GAC66566.1"/>
    <property type="molecule type" value="Genomic_DNA"/>
</dbReference>
<dbReference type="RefSeq" id="WP_007616912.1">
    <property type="nucleotide sequence ID" value="NZ_BANX01000003.1"/>
</dbReference>
<dbReference type="Pfam" id="PF10944">
    <property type="entry name" value="DUF2630"/>
    <property type="match status" value="1"/>
</dbReference>
<dbReference type="InterPro" id="IPR020311">
    <property type="entry name" value="Uncharacterised_Rv0898c"/>
</dbReference>
<feature type="region of interest" description="Disordered" evidence="1">
    <location>
        <begin position="57"/>
        <end position="82"/>
    </location>
</feature>
<proteinExistence type="predicted"/>
<sequence length="82" mass="9350">MAADKSIHDHITQLIAEEHELRAKLGRGEISADEENARLKELEVALDQSWDLLRQRQARRDAGENPDDAQVRSADVVENYLE</sequence>
<evidence type="ECO:0000313" key="3">
    <source>
        <dbReference type="Proteomes" id="UP000011666"/>
    </source>
</evidence>
<dbReference type="AlphaFoldDB" id="M0QE14"/>
<dbReference type="eggNOG" id="ENOG5032YIY">
    <property type="taxonomic scope" value="Bacteria"/>
</dbReference>
<organism evidence="2 3">
    <name type="scientific">Gordonia soli NBRC 108243</name>
    <dbReference type="NCBI Taxonomy" id="1223545"/>
    <lineage>
        <taxon>Bacteria</taxon>
        <taxon>Bacillati</taxon>
        <taxon>Actinomycetota</taxon>
        <taxon>Actinomycetes</taxon>
        <taxon>Mycobacteriales</taxon>
        <taxon>Gordoniaceae</taxon>
        <taxon>Gordonia</taxon>
    </lineage>
</organism>
<dbReference type="STRING" id="1223545.GS4_03_00130"/>
<comment type="caution">
    <text evidence="2">The sequence shown here is derived from an EMBL/GenBank/DDBJ whole genome shotgun (WGS) entry which is preliminary data.</text>
</comment>
<reference evidence="2 3" key="1">
    <citation type="submission" date="2013-01" db="EMBL/GenBank/DDBJ databases">
        <title>Whole genome shotgun sequence of Gordonia soli NBRC 108243.</title>
        <authorList>
            <person name="Isaki-Nakamura S."/>
            <person name="Hosoyama A."/>
            <person name="Tsuchikane K."/>
            <person name="Ando Y."/>
            <person name="Baba S."/>
            <person name="Ohji S."/>
            <person name="Hamada M."/>
            <person name="Tamura T."/>
            <person name="Yamazoe A."/>
            <person name="Yamazaki S."/>
            <person name="Fujita N."/>
        </authorList>
    </citation>
    <scope>NUCLEOTIDE SEQUENCE [LARGE SCALE GENOMIC DNA]</scope>
    <source>
        <strain evidence="2 3">NBRC 108243</strain>
    </source>
</reference>
<evidence type="ECO:0000313" key="2">
    <source>
        <dbReference type="EMBL" id="GAC66566.1"/>
    </source>
</evidence>
<gene>
    <name evidence="2" type="ORF">GS4_03_00130</name>
</gene>
<keyword evidence="3" id="KW-1185">Reference proteome</keyword>
<protein>
    <recommendedName>
        <fullName evidence="4">DUF2630 domain-containing protein</fullName>
    </recommendedName>
</protein>
<accession>M0QE14</accession>
<dbReference type="Proteomes" id="UP000011666">
    <property type="component" value="Unassembled WGS sequence"/>
</dbReference>
<name>M0QE14_9ACTN</name>